<evidence type="ECO:0000256" key="1">
    <source>
        <dbReference type="SAM" id="MobiDB-lite"/>
    </source>
</evidence>
<evidence type="ECO:0008006" key="4">
    <source>
        <dbReference type="Google" id="ProtNLM"/>
    </source>
</evidence>
<gene>
    <name evidence="2" type="ORF">Srubr_25780</name>
</gene>
<dbReference type="EMBL" id="BNEA01000010">
    <property type="protein sequence ID" value="GHI52732.1"/>
    <property type="molecule type" value="Genomic_DNA"/>
</dbReference>
<protein>
    <recommendedName>
        <fullName evidence="4">Bifunctional DNA primase/polymerase-like protein</fullName>
    </recommendedName>
</protein>
<keyword evidence="3" id="KW-1185">Reference proteome</keyword>
<reference evidence="3" key="1">
    <citation type="submission" date="2023-07" db="EMBL/GenBank/DDBJ databases">
        <title>Whole genome shotgun sequence of Streptomyces achromogenes subsp. rubradiris NBRC 14000.</title>
        <authorList>
            <person name="Komaki H."/>
            <person name="Tamura T."/>
        </authorList>
    </citation>
    <scope>NUCLEOTIDE SEQUENCE [LARGE SCALE GENOMIC DNA]</scope>
    <source>
        <strain evidence="3">NBRC 14000</strain>
    </source>
</reference>
<name>A0ABQ3RA59_STRRR</name>
<dbReference type="Proteomes" id="UP000646738">
    <property type="component" value="Unassembled WGS sequence"/>
</dbReference>
<evidence type="ECO:0000313" key="3">
    <source>
        <dbReference type="Proteomes" id="UP000646738"/>
    </source>
</evidence>
<sequence length="168" mass="18466">MTPVTPRRPVVGGGRFRQDPPSYTWPLPLPDPTVQWVPQSWTRTVACGDFFHAVRMRADIGAPALQLLGDNAGAVLAHDTIRAWWVLLPPGPAEPGLWAPGIRLLRPGTPIAVPPPHTTTRRDVRWVVPPERGFTSLEQLRAALDGKPSRHSAGLPHRPPLKAARPQR</sequence>
<organism evidence="2 3">
    <name type="scientific">Streptomyces rubradiris</name>
    <name type="common">Streptomyces achromogenes subsp. rubradiris</name>
    <dbReference type="NCBI Taxonomy" id="285531"/>
    <lineage>
        <taxon>Bacteria</taxon>
        <taxon>Bacillati</taxon>
        <taxon>Actinomycetota</taxon>
        <taxon>Actinomycetes</taxon>
        <taxon>Kitasatosporales</taxon>
        <taxon>Streptomycetaceae</taxon>
        <taxon>Streptomyces</taxon>
    </lineage>
</organism>
<proteinExistence type="predicted"/>
<comment type="caution">
    <text evidence="2">The sequence shown here is derived from an EMBL/GenBank/DDBJ whole genome shotgun (WGS) entry which is preliminary data.</text>
</comment>
<evidence type="ECO:0000313" key="2">
    <source>
        <dbReference type="EMBL" id="GHI52732.1"/>
    </source>
</evidence>
<feature type="region of interest" description="Disordered" evidence="1">
    <location>
        <begin position="145"/>
        <end position="168"/>
    </location>
</feature>
<accession>A0ABQ3RA59</accession>